<protein>
    <submittedName>
        <fullName evidence="3">Uncharacterized protein</fullName>
    </submittedName>
</protein>
<evidence type="ECO:0000256" key="2">
    <source>
        <dbReference type="SAM" id="Phobius"/>
    </source>
</evidence>
<evidence type="ECO:0000313" key="3">
    <source>
        <dbReference type="EMBL" id="KAK5116425.1"/>
    </source>
</evidence>
<dbReference type="EMBL" id="JAVRRL010000008">
    <property type="protein sequence ID" value="KAK5116425.1"/>
    <property type="molecule type" value="Genomic_DNA"/>
</dbReference>
<comment type="caution">
    <text evidence="3">The sequence shown here is derived from an EMBL/GenBank/DDBJ whole genome shotgun (WGS) entry which is preliminary data.</text>
</comment>
<evidence type="ECO:0000256" key="1">
    <source>
        <dbReference type="SAM" id="MobiDB-lite"/>
    </source>
</evidence>
<dbReference type="Proteomes" id="UP001310890">
    <property type="component" value="Unassembled WGS sequence"/>
</dbReference>
<name>A0AAN7TV32_9PEZI</name>
<dbReference type="AlphaFoldDB" id="A0AAN7TV32"/>
<feature type="transmembrane region" description="Helical" evidence="2">
    <location>
        <begin position="20"/>
        <end position="44"/>
    </location>
</feature>
<feature type="transmembrane region" description="Helical" evidence="2">
    <location>
        <begin position="323"/>
        <end position="342"/>
    </location>
</feature>
<feature type="compositionally biased region" description="Basic residues" evidence="1">
    <location>
        <begin position="660"/>
        <end position="670"/>
    </location>
</feature>
<feature type="transmembrane region" description="Helical" evidence="2">
    <location>
        <begin position="64"/>
        <end position="80"/>
    </location>
</feature>
<keyword evidence="2" id="KW-1133">Transmembrane helix</keyword>
<keyword evidence="2" id="KW-0812">Transmembrane</keyword>
<keyword evidence="2" id="KW-0472">Membrane</keyword>
<feature type="transmembrane region" description="Helical" evidence="2">
    <location>
        <begin position="354"/>
        <end position="374"/>
    </location>
</feature>
<gene>
    <name evidence="3" type="ORF">LTR62_007972</name>
</gene>
<organism evidence="3 4">
    <name type="scientific">Meristemomyces frigidus</name>
    <dbReference type="NCBI Taxonomy" id="1508187"/>
    <lineage>
        <taxon>Eukaryota</taxon>
        <taxon>Fungi</taxon>
        <taxon>Dikarya</taxon>
        <taxon>Ascomycota</taxon>
        <taxon>Pezizomycotina</taxon>
        <taxon>Dothideomycetes</taxon>
        <taxon>Dothideomycetidae</taxon>
        <taxon>Mycosphaerellales</taxon>
        <taxon>Teratosphaeriaceae</taxon>
        <taxon>Meristemomyces</taxon>
    </lineage>
</organism>
<feature type="transmembrane region" description="Helical" evidence="2">
    <location>
        <begin position="276"/>
        <end position="302"/>
    </location>
</feature>
<feature type="region of interest" description="Disordered" evidence="1">
    <location>
        <begin position="608"/>
        <end position="704"/>
    </location>
</feature>
<evidence type="ECO:0000313" key="4">
    <source>
        <dbReference type="Proteomes" id="UP001310890"/>
    </source>
</evidence>
<feature type="transmembrane region" description="Helical" evidence="2">
    <location>
        <begin position="395"/>
        <end position="417"/>
    </location>
</feature>
<reference evidence="3" key="1">
    <citation type="submission" date="2023-08" db="EMBL/GenBank/DDBJ databases">
        <title>Black Yeasts Isolated from many extreme environments.</title>
        <authorList>
            <person name="Coleine C."/>
            <person name="Stajich J.E."/>
            <person name="Selbmann L."/>
        </authorList>
    </citation>
    <scope>NUCLEOTIDE SEQUENCE</scope>
    <source>
        <strain evidence="3">CCFEE 5401</strain>
    </source>
</reference>
<proteinExistence type="predicted"/>
<feature type="compositionally biased region" description="Basic and acidic residues" evidence="1">
    <location>
        <begin position="611"/>
        <end position="639"/>
    </location>
</feature>
<accession>A0AAN7TV32</accession>
<sequence>MVFFKDTPFFSTGDQTLDQIFAFATLTTVSLALLNVLGHINVAFSQLGHARSHGRKGTSKAPQALWFFALATVSMLVAWREEYPGVPFIGKTQKQVRERVISNVQESIHFATSDIHLPHYGQATNGIKHAFESGASAAAYATQAVGSAAEKEKKASIDDVTAAVKQSWFYTSALLHTNAKQAPQDTADAARQRTQQFGVELVAWWNSDEAERADLAKNYPWMKEYVMPTASLWDSFHVLIDNQRHFWWAQQWFAGYLTWALYVGLECQRRGFRAHLALSLVIIGYTVSLATAQSIFFGLLLLRSDSTSRTGRAQRTAHMWTMLVPIVLEMVILARVPGAFSLENKQTQLNMLNAIQLAVMAIPALGAEILHNWVPTRSRQRESHFSPSELRRALVLVWWSAGVLSLALQINTTYWAYRETDPILDGRWWNLGLDRSSWSSRSRIHLVHSLGTVLGSLGDHAWLNAIGWDVLLSAISISAWAWISSVDPAGILKCSLVPFDVLGAAGDAVENAMEMAAPVVDDVQQRVEPYTNAVYDYVSDVMEAAEPWTDGRTDLAEDDLKKLGQSMESNGLTVDNLARGAQRSVSYSYSALGAASMRTLRRASEYMSAGNRDDDNEHFDSMPSEDNKDRARSPKERGRPSRKQSTNGEDDEDWQELRSKKSRSPVKSRGRPPANGKDKPRAAPVRLAGETTLRRSPRARSEVGTDEKAITHALGMNKIGKAARQAAQQLQDVTPSSHDLGLGKLNAEGAEAAGLTFSLFAVGGLGLASAGVFGAEQIGSNGW</sequence>